<dbReference type="Proteomes" id="UP000034054">
    <property type="component" value="Unassembled WGS sequence"/>
</dbReference>
<gene>
    <name evidence="2" type="ORF">UY76_C0046G0001</name>
</gene>
<feature type="region of interest" description="Disordered" evidence="1">
    <location>
        <begin position="96"/>
        <end position="123"/>
    </location>
</feature>
<accession>A0A0G1ZUA1</accession>
<reference evidence="2 3" key="1">
    <citation type="journal article" date="2015" name="Nature">
        <title>rRNA introns, odd ribosomes, and small enigmatic genomes across a large radiation of phyla.</title>
        <authorList>
            <person name="Brown C.T."/>
            <person name="Hug L.A."/>
            <person name="Thomas B.C."/>
            <person name="Sharon I."/>
            <person name="Castelle C.J."/>
            <person name="Singh A."/>
            <person name="Wilkins M.J."/>
            <person name="Williams K.H."/>
            <person name="Banfield J.F."/>
        </authorList>
    </citation>
    <scope>NUCLEOTIDE SEQUENCE [LARGE SCALE GENOMIC DNA]</scope>
</reference>
<comment type="caution">
    <text evidence="2">The sequence shown here is derived from an EMBL/GenBank/DDBJ whole genome shotgun (WGS) entry which is preliminary data.</text>
</comment>
<evidence type="ECO:0000313" key="2">
    <source>
        <dbReference type="EMBL" id="KKW31917.1"/>
    </source>
</evidence>
<proteinExistence type="predicted"/>
<dbReference type="EMBL" id="LCRH01000046">
    <property type="protein sequence ID" value="KKW31917.1"/>
    <property type="molecule type" value="Genomic_DNA"/>
</dbReference>
<name>A0A0G1ZUA1_9BACT</name>
<sequence>MLRLEVLCDRLPESEGNWNLAQRTVHERSQRLANRLKRLVEIESSCRDQLAALEAIMLDEALTGDYSGALDHEHNELMAAVNEALVDAQNELSAADEIDGLGDTNVADLRRHRAASTRAPERR</sequence>
<evidence type="ECO:0000313" key="3">
    <source>
        <dbReference type="Proteomes" id="UP000034054"/>
    </source>
</evidence>
<organism evidence="2 3">
    <name type="scientific">Candidatus Uhrbacteria bacterium GW2011_GWA2_52_8d</name>
    <dbReference type="NCBI Taxonomy" id="1618979"/>
    <lineage>
        <taxon>Bacteria</taxon>
        <taxon>Candidatus Uhriibacteriota</taxon>
    </lineage>
</organism>
<protein>
    <submittedName>
        <fullName evidence="2">Uncharacterized protein</fullName>
    </submittedName>
</protein>
<evidence type="ECO:0000256" key="1">
    <source>
        <dbReference type="SAM" id="MobiDB-lite"/>
    </source>
</evidence>
<dbReference type="AlphaFoldDB" id="A0A0G1ZUA1"/>